<evidence type="ECO:0000313" key="10">
    <source>
        <dbReference type="Proteomes" id="UP001642484"/>
    </source>
</evidence>
<dbReference type="CDD" id="cd06606">
    <property type="entry name" value="STKc_MAPKKK"/>
    <property type="match status" value="1"/>
</dbReference>
<dbReference type="SUPFAM" id="SSF56112">
    <property type="entry name" value="Protein kinase-like (PK-like)"/>
    <property type="match status" value="1"/>
</dbReference>
<keyword evidence="1" id="KW-0808">Transferase</keyword>
<dbReference type="SMART" id="SM00220">
    <property type="entry name" value="S_TKc"/>
    <property type="match status" value="1"/>
</dbReference>
<reference evidence="9 10" key="1">
    <citation type="submission" date="2024-02" db="EMBL/GenBank/DDBJ databases">
        <authorList>
            <person name="Chen Y."/>
            <person name="Shah S."/>
            <person name="Dougan E. K."/>
            <person name="Thang M."/>
            <person name="Chan C."/>
        </authorList>
    </citation>
    <scope>NUCLEOTIDE SEQUENCE [LARGE SCALE GENOMIC DNA]</scope>
</reference>
<name>A0ABP0HWM1_9DINO</name>
<evidence type="ECO:0000256" key="3">
    <source>
        <dbReference type="ARBA" id="ARBA00022777"/>
    </source>
</evidence>
<feature type="compositionally biased region" description="Polar residues" evidence="7">
    <location>
        <begin position="46"/>
        <end position="65"/>
    </location>
</feature>
<evidence type="ECO:0000256" key="4">
    <source>
        <dbReference type="ARBA" id="ARBA00022840"/>
    </source>
</evidence>
<protein>
    <recommendedName>
        <fullName evidence="8">Protein kinase domain-containing protein</fullName>
    </recommendedName>
</protein>
<dbReference type="Pfam" id="PF00069">
    <property type="entry name" value="Pkinase"/>
    <property type="match status" value="1"/>
</dbReference>
<keyword evidence="3" id="KW-0418">Kinase</keyword>
<feature type="region of interest" description="Disordered" evidence="7">
    <location>
        <begin position="90"/>
        <end position="176"/>
    </location>
</feature>
<dbReference type="InterPro" id="IPR050538">
    <property type="entry name" value="MAP_kinase_kinase_kinase"/>
</dbReference>
<feature type="domain" description="Protein kinase" evidence="8">
    <location>
        <begin position="186"/>
        <end position="447"/>
    </location>
</feature>
<evidence type="ECO:0000256" key="5">
    <source>
        <dbReference type="PROSITE-ProRule" id="PRU10141"/>
    </source>
</evidence>
<sequence>MDRAASLPTLRLPAVRSDARSVEQPPVLLGRQTILSPEHGGREAKSSTILSPLQQAARSPLQQPKASRRTRRTKTWAALEVLEADAEAARQELEAEGHTRRHARRKQRTKTCPSSALQNIQEDREATSATMRVKRIDSPVSEGRSLKYPGSPLSSADSLPEAAASAVHTPSTSASTPGAQVVIQNWRSGAAIGHGSYGSVARALDVDNGFIFAVKKSTVTQCDEEDRKYLERLREELDILRSLRHPNIICYLGHEYTGGTLYIFMELAEGGSLSKLLKEFGALEGELLRNTISGMLSGLQYLHTRNPVVVHRDIKSANVLLDLDFNVKLADFGCSKQVYDMSTSFHATGSFSWMAPEVILEKQGFGRKADVWSFGCTALESSTALPPWGKGAIEGMLSAVRIIGYSQQTPPIPESTPSSLKSLLQSCLQRSPDARPTATELQSHEYFLMPMKERRRQVAWC</sequence>
<dbReference type="InterPro" id="IPR017441">
    <property type="entry name" value="Protein_kinase_ATP_BS"/>
</dbReference>
<keyword evidence="4 5" id="KW-0067">ATP-binding</keyword>
<dbReference type="PROSITE" id="PS00107">
    <property type="entry name" value="PROTEIN_KINASE_ATP"/>
    <property type="match status" value="1"/>
</dbReference>
<feature type="region of interest" description="Disordered" evidence="7">
    <location>
        <begin position="1"/>
        <end position="73"/>
    </location>
</feature>
<evidence type="ECO:0000259" key="8">
    <source>
        <dbReference type="PROSITE" id="PS50011"/>
    </source>
</evidence>
<evidence type="ECO:0000313" key="9">
    <source>
        <dbReference type="EMBL" id="CAK8993529.1"/>
    </source>
</evidence>
<feature type="binding site" evidence="5">
    <location>
        <position position="216"/>
    </location>
    <ligand>
        <name>ATP</name>
        <dbReference type="ChEBI" id="CHEBI:30616"/>
    </ligand>
</feature>
<dbReference type="GO" id="GO:0016301">
    <property type="term" value="F:kinase activity"/>
    <property type="evidence" value="ECO:0007669"/>
    <property type="project" value="UniProtKB-KW"/>
</dbReference>
<dbReference type="Gene3D" id="1.10.510.10">
    <property type="entry name" value="Transferase(Phosphotransferase) domain 1"/>
    <property type="match status" value="1"/>
</dbReference>
<comment type="caution">
    <text evidence="9">The sequence shown here is derived from an EMBL/GenBank/DDBJ whole genome shotgun (WGS) entry which is preliminary data.</text>
</comment>
<dbReference type="InterPro" id="IPR008271">
    <property type="entry name" value="Ser/Thr_kinase_AS"/>
</dbReference>
<dbReference type="Proteomes" id="UP001642484">
    <property type="component" value="Unassembled WGS sequence"/>
</dbReference>
<keyword evidence="10" id="KW-1185">Reference proteome</keyword>
<gene>
    <name evidence="9" type="ORF">CCMP2556_LOCUS3283</name>
</gene>
<evidence type="ECO:0000256" key="2">
    <source>
        <dbReference type="ARBA" id="ARBA00022741"/>
    </source>
</evidence>
<keyword evidence="2 5" id="KW-0547">Nucleotide-binding</keyword>
<dbReference type="PROSITE" id="PS50011">
    <property type="entry name" value="PROTEIN_KINASE_DOM"/>
    <property type="match status" value="1"/>
</dbReference>
<organism evidence="9 10">
    <name type="scientific">Durusdinium trenchii</name>
    <dbReference type="NCBI Taxonomy" id="1381693"/>
    <lineage>
        <taxon>Eukaryota</taxon>
        <taxon>Sar</taxon>
        <taxon>Alveolata</taxon>
        <taxon>Dinophyceae</taxon>
        <taxon>Suessiales</taxon>
        <taxon>Symbiodiniaceae</taxon>
        <taxon>Durusdinium</taxon>
    </lineage>
</organism>
<keyword evidence="6" id="KW-0723">Serine/threonine-protein kinase</keyword>
<feature type="compositionally biased region" description="Basic residues" evidence="7">
    <location>
        <begin position="99"/>
        <end position="109"/>
    </location>
</feature>
<accession>A0ABP0HWM1</accession>
<comment type="similarity">
    <text evidence="6">Belongs to the protein kinase superfamily.</text>
</comment>
<dbReference type="EMBL" id="CAXAMN010001270">
    <property type="protein sequence ID" value="CAK8993529.1"/>
    <property type="molecule type" value="Genomic_DNA"/>
</dbReference>
<dbReference type="PANTHER" id="PTHR48016:SF56">
    <property type="entry name" value="MAPKK KINASE"/>
    <property type="match status" value="1"/>
</dbReference>
<dbReference type="InterPro" id="IPR011009">
    <property type="entry name" value="Kinase-like_dom_sf"/>
</dbReference>
<dbReference type="InterPro" id="IPR000719">
    <property type="entry name" value="Prot_kinase_dom"/>
</dbReference>
<evidence type="ECO:0000256" key="6">
    <source>
        <dbReference type="RuleBase" id="RU000304"/>
    </source>
</evidence>
<proteinExistence type="inferred from homology"/>
<feature type="compositionally biased region" description="Polar residues" evidence="7">
    <location>
        <begin position="110"/>
        <end position="120"/>
    </location>
</feature>
<evidence type="ECO:0000256" key="7">
    <source>
        <dbReference type="SAM" id="MobiDB-lite"/>
    </source>
</evidence>
<dbReference type="PROSITE" id="PS00108">
    <property type="entry name" value="PROTEIN_KINASE_ST"/>
    <property type="match status" value="1"/>
</dbReference>
<evidence type="ECO:0000256" key="1">
    <source>
        <dbReference type="ARBA" id="ARBA00022679"/>
    </source>
</evidence>
<dbReference type="PANTHER" id="PTHR48016">
    <property type="entry name" value="MAP KINASE KINASE KINASE SSK2-RELATED-RELATED"/>
    <property type="match status" value="1"/>
</dbReference>